<evidence type="ECO:0000256" key="1">
    <source>
        <dbReference type="SAM" id="MobiDB-lite"/>
    </source>
</evidence>
<sequence length="279" mass="31399">MLPGADSCQWYPAGLTTKSGWLSILDVYMSGRSGVATLLKSLVKRFRGSQKVSPLVRDSSTRFDPVAQVEAGVLVVLGRFSEDFLLYFEKEGGGRTSIIHRSGALSSQQMIKQTYSVFVEPDSGSRKWHLNAYYTSDTLDQLDTVDQIDLLRNLEVPPGMYISARSNNQRRNPRPPVRRSPEDASSVHLQPQHVSRVVYPIHPTSTPPPSFAESPQQQQHPQPIFFTRPAPGTPPPRLFTEDGNIRLAPLEYLENIPPPVRDPVDDQYLRSFRYIIPSR</sequence>
<dbReference type="Proteomes" id="UP001212997">
    <property type="component" value="Unassembled WGS sequence"/>
</dbReference>
<evidence type="ECO:0000313" key="3">
    <source>
        <dbReference type="Proteomes" id="UP001212997"/>
    </source>
</evidence>
<organism evidence="2 3">
    <name type="scientific">Meripilus lineatus</name>
    <dbReference type="NCBI Taxonomy" id="2056292"/>
    <lineage>
        <taxon>Eukaryota</taxon>
        <taxon>Fungi</taxon>
        <taxon>Dikarya</taxon>
        <taxon>Basidiomycota</taxon>
        <taxon>Agaricomycotina</taxon>
        <taxon>Agaricomycetes</taxon>
        <taxon>Polyporales</taxon>
        <taxon>Meripilaceae</taxon>
        <taxon>Meripilus</taxon>
    </lineage>
</organism>
<comment type="caution">
    <text evidence="2">The sequence shown here is derived from an EMBL/GenBank/DDBJ whole genome shotgun (WGS) entry which is preliminary data.</text>
</comment>
<dbReference type="AlphaFoldDB" id="A0AAD5VH62"/>
<gene>
    <name evidence="2" type="ORF">NLI96_g838</name>
</gene>
<feature type="region of interest" description="Disordered" evidence="1">
    <location>
        <begin position="161"/>
        <end position="234"/>
    </location>
</feature>
<keyword evidence="3" id="KW-1185">Reference proteome</keyword>
<evidence type="ECO:0000313" key="2">
    <source>
        <dbReference type="EMBL" id="KAJ3491251.1"/>
    </source>
</evidence>
<proteinExistence type="predicted"/>
<name>A0AAD5VH62_9APHY</name>
<protein>
    <submittedName>
        <fullName evidence="2">Uncharacterized protein</fullName>
    </submittedName>
</protein>
<dbReference type="EMBL" id="JANAWD010000015">
    <property type="protein sequence ID" value="KAJ3491251.1"/>
    <property type="molecule type" value="Genomic_DNA"/>
</dbReference>
<reference evidence="2" key="1">
    <citation type="submission" date="2022-07" db="EMBL/GenBank/DDBJ databases">
        <title>Genome Sequence of Physisporinus lineatus.</title>
        <authorList>
            <person name="Buettner E."/>
        </authorList>
    </citation>
    <scope>NUCLEOTIDE SEQUENCE</scope>
    <source>
        <strain evidence="2">VT162</strain>
    </source>
</reference>
<accession>A0AAD5VH62</accession>